<dbReference type="InterPro" id="IPR029063">
    <property type="entry name" value="SAM-dependent_MTases_sf"/>
</dbReference>
<dbReference type="EMBL" id="JAPDMQ010001069">
    <property type="protein sequence ID" value="KAK0519148.1"/>
    <property type="molecule type" value="Genomic_DNA"/>
</dbReference>
<dbReference type="Gene3D" id="3.40.50.150">
    <property type="entry name" value="Vaccinia Virus protein VP39"/>
    <property type="match status" value="1"/>
</dbReference>
<organism evidence="2 3">
    <name type="scientific">Tilletia horrida</name>
    <dbReference type="NCBI Taxonomy" id="155126"/>
    <lineage>
        <taxon>Eukaryota</taxon>
        <taxon>Fungi</taxon>
        <taxon>Dikarya</taxon>
        <taxon>Basidiomycota</taxon>
        <taxon>Ustilaginomycotina</taxon>
        <taxon>Exobasidiomycetes</taxon>
        <taxon>Tilletiales</taxon>
        <taxon>Tilletiaceae</taxon>
        <taxon>Tilletia</taxon>
    </lineage>
</organism>
<sequence length="224" mass="24997">MIDKASATWRESGMKATEIYFEVVDAYKLERYLEMRGMLGSFDRVFSNAALHWMAEHPDLVMRNIHAALRHEGVLALEMGGHMNMIGVRMALHRAVKRHGVDPVEVDPWYFPSPEAYANVIQSASATAPFKVLSAELVPRITPLPESGLLGWIETFGGSFMNALATDKEREGAVTDILNVCRTDMFDPASKQWSCMYVRLRVKAVKGPREHSNSGSSPSITGRQ</sequence>
<dbReference type="AlphaFoldDB" id="A0AAN6JGT7"/>
<evidence type="ECO:0000313" key="3">
    <source>
        <dbReference type="Proteomes" id="UP001176521"/>
    </source>
</evidence>
<dbReference type="InterPro" id="IPR013216">
    <property type="entry name" value="Methyltransf_11"/>
</dbReference>
<dbReference type="SUPFAM" id="SSF53335">
    <property type="entry name" value="S-adenosyl-L-methionine-dependent methyltransferases"/>
    <property type="match status" value="1"/>
</dbReference>
<accession>A0AAN6JGT7</accession>
<feature type="non-terminal residue" evidence="2">
    <location>
        <position position="224"/>
    </location>
</feature>
<comment type="caution">
    <text evidence="2">The sequence shown here is derived from an EMBL/GenBank/DDBJ whole genome shotgun (WGS) entry which is preliminary data.</text>
</comment>
<dbReference type="Pfam" id="PF08241">
    <property type="entry name" value="Methyltransf_11"/>
    <property type="match status" value="1"/>
</dbReference>
<gene>
    <name evidence="2" type="ORF">OC842_007541</name>
</gene>
<keyword evidence="3" id="KW-1185">Reference proteome</keyword>
<dbReference type="CDD" id="cd02440">
    <property type="entry name" value="AdoMet_MTases"/>
    <property type="match status" value="1"/>
</dbReference>
<evidence type="ECO:0000259" key="1">
    <source>
        <dbReference type="Pfam" id="PF08241"/>
    </source>
</evidence>
<dbReference type="GO" id="GO:0008757">
    <property type="term" value="F:S-adenosylmethionine-dependent methyltransferase activity"/>
    <property type="evidence" value="ECO:0007669"/>
    <property type="project" value="InterPro"/>
</dbReference>
<protein>
    <recommendedName>
        <fullName evidence="1">Methyltransferase type 11 domain-containing protein</fullName>
    </recommendedName>
</protein>
<proteinExistence type="predicted"/>
<reference evidence="2" key="1">
    <citation type="journal article" date="2023" name="PhytoFront">
        <title>Draft Genome Resources of Seven Strains of Tilletia horrida, Causal Agent of Kernel Smut of Rice.</title>
        <authorList>
            <person name="Khanal S."/>
            <person name="Antony Babu S."/>
            <person name="Zhou X.G."/>
        </authorList>
    </citation>
    <scope>NUCLEOTIDE SEQUENCE</scope>
    <source>
        <strain evidence="2">TX3</strain>
    </source>
</reference>
<evidence type="ECO:0000313" key="2">
    <source>
        <dbReference type="EMBL" id="KAK0519148.1"/>
    </source>
</evidence>
<feature type="domain" description="Methyltransferase type 11" evidence="1">
    <location>
        <begin position="40"/>
        <end position="76"/>
    </location>
</feature>
<name>A0AAN6JGT7_9BASI</name>
<dbReference type="Proteomes" id="UP001176521">
    <property type="component" value="Unassembled WGS sequence"/>
</dbReference>